<dbReference type="SUPFAM" id="SSF51569">
    <property type="entry name" value="Aldolase"/>
    <property type="match status" value="1"/>
</dbReference>
<dbReference type="InterPro" id="IPR006268">
    <property type="entry name" value="DAHP_syn_2"/>
</dbReference>
<dbReference type="NCBIfam" id="TIGR01361">
    <property type="entry name" value="DAHP_synth_Bsub"/>
    <property type="match status" value="1"/>
</dbReference>
<name>A0A424YHK7_9FIRM</name>
<proteinExistence type="predicted"/>
<dbReference type="GO" id="GO:0009073">
    <property type="term" value="P:aromatic amino acid family biosynthetic process"/>
    <property type="evidence" value="ECO:0007669"/>
    <property type="project" value="InterPro"/>
</dbReference>
<dbReference type="InterPro" id="IPR052899">
    <property type="entry name" value="Class-I_DAHP_synthase"/>
</dbReference>
<accession>A0A424YHK7</accession>
<dbReference type="PANTHER" id="PTHR43018">
    <property type="entry name" value="PHOSPHO-2-DEHYDRO-3-DEOXYHEPTONATE ALDOLASE"/>
    <property type="match status" value="1"/>
</dbReference>
<dbReference type="InterPro" id="IPR013785">
    <property type="entry name" value="Aldolase_TIM"/>
</dbReference>
<dbReference type="GO" id="GO:0003849">
    <property type="term" value="F:3-deoxy-7-phosphoheptulonate synthase activity"/>
    <property type="evidence" value="ECO:0007669"/>
    <property type="project" value="UniProtKB-EC"/>
</dbReference>
<dbReference type="InterPro" id="IPR006218">
    <property type="entry name" value="DAHP1/KDSA"/>
</dbReference>
<dbReference type="EC" id="2.5.1.54" evidence="3"/>
<gene>
    <name evidence="3" type="primary">aroF</name>
    <name evidence="3" type="ORF">D5R97_01685</name>
</gene>
<evidence type="ECO:0000313" key="4">
    <source>
        <dbReference type="Proteomes" id="UP000285138"/>
    </source>
</evidence>
<dbReference type="NCBIfam" id="NF006421">
    <property type="entry name" value="PRK08673.1"/>
    <property type="match status" value="1"/>
</dbReference>
<evidence type="ECO:0000256" key="1">
    <source>
        <dbReference type="ARBA" id="ARBA00022679"/>
    </source>
</evidence>
<protein>
    <submittedName>
        <fullName evidence="3">3-deoxy-7-phosphoheptulonate synthase</fullName>
        <ecNumber evidence="3">2.5.1.54</ecNumber>
    </submittedName>
</protein>
<reference evidence="3 4" key="1">
    <citation type="submission" date="2018-08" db="EMBL/GenBank/DDBJ databases">
        <title>The metabolism and importance of syntrophic acetate oxidation coupled to methane or sulfide production in haloalkaline environments.</title>
        <authorList>
            <person name="Timmers P.H.A."/>
            <person name="Vavourakis C.D."/>
            <person name="Sorokin D.Y."/>
            <person name="Sinninghe Damste J.S."/>
            <person name="Muyzer G."/>
            <person name="Stams A.J.M."/>
            <person name="Plugge C.M."/>
        </authorList>
    </citation>
    <scope>NUCLEOTIDE SEQUENCE [LARGE SCALE GENOMIC DNA]</scope>
    <source>
        <strain evidence="3">MSAO_Bac1</strain>
    </source>
</reference>
<feature type="domain" description="DAHP synthetase I/KDSA" evidence="2">
    <location>
        <begin position="25"/>
        <end position="272"/>
    </location>
</feature>
<comment type="caution">
    <text evidence="3">The sequence shown here is derived from an EMBL/GenBank/DDBJ whole genome shotgun (WGS) entry which is preliminary data.</text>
</comment>
<dbReference type="EMBL" id="QZAA01000055">
    <property type="protein sequence ID" value="RQD77750.1"/>
    <property type="molecule type" value="Genomic_DNA"/>
</dbReference>
<keyword evidence="1 3" id="KW-0808">Transferase</keyword>
<dbReference type="PANTHER" id="PTHR43018:SF1">
    <property type="entry name" value="PROTEIN AROA(G)"/>
    <property type="match status" value="1"/>
</dbReference>
<dbReference type="Proteomes" id="UP000285138">
    <property type="component" value="Unassembled WGS sequence"/>
</dbReference>
<evidence type="ECO:0000259" key="2">
    <source>
        <dbReference type="Pfam" id="PF00793"/>
    </source>
</evidence>
<sequence length="284" mass="31165">MTITPDFLESLKLAGKNISSQKTEIKIRDIVLGGGEKIVMAGPCAVESEEQLMRTAWEVKKAGARVLRGGAFKPRSSPYSFQGLGKEGLKILRKASREVGLATVTEVIDTRDVEMVSSYVDILQLGSRNMQNFQLLQEVGKSHKPVLLKRGMSATIQEWLLAAEYIMKEGNHQVILCERGIRTFETLTRNTLDLNAVALVKDICHLPVVVDPSHGTGIKELVLPMGKAALMAGADGLIIEVHINPHCALADGKQSLTPGEFQEVMEEIEALKEYFAGRFKPLSI</sequence>
<dbReference type="Pfam" id="PF00793">
    <property type="entry name" value="DAHP_synth_1"/>
    <property type="match status" value="1"/>
</dbReference>
<organism evidence="3 4">
    <name type="scientific">Candidatus Syntrophonatronum acetioxidans</name>
    <dbReference type="NCBI Taxonomy" id="1795816"/>
    <lineage>
        <taxon>Bacteria</taxon>
        <taxon>Bacillati</taxon>
        <taxon>Bacillota</taxon>
        <taxon>Clostridia</taxon>
        <taxon>Eubacteriales</taxon>
        <taxon>Syntrophomonadaceae</taxon>
        <taxon>Candidatus Syntrophonatronum</taxon>
    </lineage>
</organism>
<dbReference type="GO" id="GO:0016832">
    <property type="term" value="F:aldehyde-lyase activity"/>
    <property type="evidence" value="ECO:0007669"/>
    <property type="project" value="InterPro"/>
</dbReference>
<dbReference type="AlphaFoldDB" id="A0A424YHK7"/>
<evidence type="ECO:0000313" key="3">
    <source>
        <dbReference type="EMBL" id="RQD77750.1"/>
    </source>
</evidence>
<dbReference type="NCBIfam" id="NF009239">
    <property type="entry name" value="PRK12595.1"/>
    <property type="match status" value="1"/>
</dbReference>
<dbReference type="Gene3D" id="3.20.20.70">
    <property type="entry name" value="Aldolase class I"/>
    <property type="match status" value="1"/>
</dbReference>